<name>A0A6H1P9L3_PRIMG</name>
<evidence type="ECO:0000313" key="4">
    <source>
        <dbReference type="Proteomes" id="UP000501868"/>
    </source>
</evidence>
<evidence type="ECO:0000256" key="1">
    <source>
        <dbReference type="SAM" id="SignalP"/>
    </source>
</evidence>
<feature type="signal peptide" evidence="1">
    <location>
        <begin position="1"/>
        <end position="20"/>
    </location>
</feature>
<dbReference type="GO" id="GO:0016810">
    <property type="term" value="F:hydrolase activity, acting on carbon-nitrogen (but not peptide) bonds"/>
    <property type="evidence" value="ECO:0007669"/>
    <property type="project" value="InterPro"/>
</dbReference>
<sequence>MKLLTPILTVIFSLSTLLTACDSEHMHPSKNVQQKQNGLQPKEINQSYLKKLDNIKDLAQKGMVKDCPFNALDRTIEQVNSKWGEPDKVDQAGSGTYATYDHRNIVLGYNKAGEIFDVRSYDADLKEITDKMVIRTFGQPTEIRDNNNENIYVYELSQEIQLKLIFPKSSNVIDHISVFNPKRSTITTSNNEYILDIKGNSNQLSESAWASMQKWRKDIVLFAKNQEGVYINGPDKKQVALTFDDGPDEVITPAIIEILANHHVKGNFFFIGSKVNKHPDVVKDAFKNGNLVLSHSFNHVELTKLGKNATRLEIDQAGKAIKSVIGKEPAILRTPFGDTNVQVAEVAKQEGYSIVLWSIDTLDWSQMDSKNIIRNVIDNLRNGDIILMHSDSDKIETKKALPQLIEELQKRNVEIVDLETLLHVKAYQ</sequence>
<dbReference type="PROSITE" id="PS51257">
    <property type="entry name" value="PROKAR_LIPOPROTEIN"/>
    <property type="match status" value="1"/>
</dbReference>
<feature type="chain" id="PRO_5039443750" evidence="1">
    <location>
        <begin position="21"/>
        <end position="428"/>
    </location>
</feature>
<organism evidence="3 4">
    <name type="scientific">Priestia megaterium</name>
    <name type="common">Bacillus megaterium</name>
    <dbReference type="NCBI Taxonomy" id="1404"/>
    <lineage>
        <taxon>Bacteria</taxon>
        <taxon>Bacillati</taxon>
        <taxon>Bacillota</taxon>
        <taxon>Bacilli</taxon>
        <taxon>Bacillales</taxon>
        <taxon>Bacillaceae</taxon>
        <taxon>Priestia</taxon>
    </lineage>
</organism>
<dbReference type="PANTHER" id="PTHR10587">
    <property type="entry name" value="GLYCOSYL TRANSFERASE-RELATED"/>
    <property type="match status" value="1"/>
</dbReference>
<dbReference type="GO" id="GO:0005975">
    <property type="term" value="P:carbohydrate metabolic process"/>
    <property type="evidence" value="ECO:0007669"/>
    <property type="project" value="InterPro"/>
</dbReference>
<dbReference type="CDD" id="cd10917">
    <property type="entry name" value="CE4_NodB_like_6s_7s"/>
    <property type="match status" value="1"/>
</dbReference>
<dbReference type="Gene3D" id="3.20.20.370">
    <property type="entry name" value="Glycoside hydrolase/deacetylase"/>
    <property type="match status" value="1"/>
</dbReference>
<dbReference type="InterPro" id="IPR011330">
    <property type="entry name" value="Glyco_hydro/deAcase_b/a-brl"/>
</dbReference>
<evidence type="ECO:0000259" key="2">
    <source>
        <dbReference type="PROSITE" id="PS51677"/>
    </source>
</evidence>
<protein>
    <submittedName>
        <fullName evidence="3">DUF4309 domain-containing protein</fullName>
    </submittedName>
</protein>
<feature type="domain" description="NodB homology" evidence="2">
    <location>
        <begin position="237"/>
        <end position="416"/>
    </location>
</feature>
<gene>
    <name evidence="3" type="ORF">HFZ78_28830</name>
</gene>
<dbReference type="AlphaFoldDB" id="A0A6H1P9L3"/>
<keyword evidence="1" id="KW-0732">Signal</keyword>
<dbReference type="InterPro" id="IPR025453">
    <property type="entry name" value="DUF4309"/>
</dbReference>
<dbReference type="InterPro" id="IPR050248">
    <property type="entry name" value="Polysacc_deacetylase_ArnD"/>
</dbReference>
<reference evidence="3 4" key="1">
    <citation type="submission" date="2020-04" db="EMBL/GenBank/DDBJ databases">
        <title>Genome-Wide Identification of 5-Methylcytosine Sites in Bacterial Genomes By High-Throughput Sequencing of MspJI Restriction Fragments.</title>
        <authorList>
            <person name="Wu V."/>
        </authorList>
    </citation>
    <scope>NUCLEOTIDE SEQUENCE [LARGE SCALE GENOMIC DNA]</scope>
    <source>
        <strain evidence="3 4">S2</strain>
    </source>
</reference>
<dbReference type="Pfam" id="PF14172">
    <property type="entry name" value="DUF4309"/>
    <property type="match status" value="1"/>
</dbReference>
<dbReference type="Pfam" id="PF01522">
    <property type="entry name" value="Polysacc_deac_1"/>
    <property type="match status" value="1"/>
</dbReference>
<dbReference type="InterPro" id="IPR002509">
    <property type="entry name" value="NODB_dom"/>
</dbReference>
<dbReference type="Proteomes" id="UP000501868">
    <property type="component" value="Chromosome"/>
</dbReference>
<proteinExistence type="predicted"/>
<evidence type="ECO:0000313" key="3">
    <source>
        <dbReference type="EMBL" id="QIZ10233.1"/>
    </source>
</evidence>
<reference evidence="3 4" key="2">
    <citation type="submission" date="2020-04" db="EMBL/GenBank/DDBJ databases">
        <authorList>
            <person name="Fomenkov A."/>
            <person name="Anton B.P."/>
            <person name="Roberts R.J."/>
        </authorList>
    </citation>
    <scope>NUCLEOTIDE SEQUENCE [LARGE SCALE GENOMIC DNA]</scope>
    <source>
        <strain evidence="3 4">S2</strain>
    </source>
</reference>
<dbReference type="PROSITE" id="PS51677">
    <property type="entry name" value="NODB"/>
    <property type="match status" value="1"/>
</dbReference>
<accession>A0A6H1P9L3</accession>
<dbReference type="EMBL" id="CP051128">
    <property type="protein sequence ID" value="QIZ10233.1"/>
    <property type="molecule type" value="Genomic_DNA"/>
</dbReference>
<dbReference type="SUPFAM" id="SSF88713">
    <property type="entry name" value="Glycoside hydrolase/deacetylase"/>
    <property type="match status" value="1"/>
</dbReference>